<protein>
    <recommendedName>
        <fullName evidence="2">Cyclin N-terminal domain-containing protein</fullName>
    </recommendedName>
</protein>
<dbReference type="InterPro" id="IPR013922">
    <property type="entry name" value="Cyclin_PHO80-like"/>
</dbReference>
<sequence>MASTKNFHSLDHVACTSVSMDTLRAVLAASDVAAAHASDRYALAHEAGTPIPAPTESDYRAVRRYDTADPEPKTLFHSKRPAPLPVVAVFENLAKRVPTFDAATGLVAAVLMLRFQRASGLPLTTAMLHRLYLACLVVAAKAHHDAVAKNSAIAKLSGVSTSELNRLEAELLRALDFRCLVTAEQVEAAVLLLTEPDSPCALTLTCSDDASPLSVCSESPEPETAQADSAPSLPDAALLQRFM</sequence>
<dbReference type="PANTHER" id="PTHR15615">
    <property type="match status" value="1"/>
</dbReference>
<name>A0A7S1LSZ3_NEODS</name>
<reference evidence="1" key="1">
    <citation type="submission" date="2021-01" db="EMBL/GenBank/DDBJ databases">
        <authorList>
            <person name="Corre E."/>
            <person name="Pelletier E."/>
            <person name="Niang G."/>
            <person name="Scheremetjew M."/>
            <person name="Finn R."/>
            <person name="Kale V."/>
            <person name="Holt S."/>
            <person name="Cochrane G."/>
            <person name="Meng A."/>
            <person name="Brown T."/>
            <person name="Cohen L."/>
        </authorList>
    </citation>
    <scope>NUCLEOTIDE SEQUENCE</scope>
    <source>
        <strain evidence="1">CCAP 1951/1</strain>
    </source>
</reference>
<evidence type="ECO:0000313" key="1">
    <source>
        <dbReference type="EMBL" id="CAD9112289.1"/>
    </source>
</evidence>
<dbReference type="PANTHER" id="PTHR15615:SF108">
    <property type="entry name" value="PROTEIN CNPPD1"/>
    <property type="match status" value="1"/>
</dbReference>
<organism evidence="1">
    <name type="scientific">Neobodo designis</name>
    <name type="common">Flagellated protozoan</name>
    <name type="synonym">Bodo designis</name>
    <dbReference type="NCBI Taxonomy" id="312471"/>
    <lineage>
        <taxon>Eukaryota</taxon>
        <taxon>Discoba</taxon>
        <taxon>Euglenozoa</taxon>
        <taxon>Kinetoplastea</taxon>
        <taxon>Metakinetoplastina</taxon>
        <taxon>Neobodonida</taxon>
        <taxon>Neobodo</taxon>
    </lineage>
</organism>
<accession>A0A7S1LSZ3</accession>
<dbReference type="AlphaFoldDB" id="A0A7S1LSZ3"/>
<dbReference type="EMBL" id="HBGF01019355">
    <property type="protein sequence ID" value="CAD9112289.1"/>
    <property type="molecule type" value="Transcribed_RNA"/>
</dbReference>
<dbReference type="SUPFAM" id="SSF47954">
    <property type="entry name" value="Cyclin-like"/>
    <property type="match status" value="1"/>
</dbReference>
<proteinExistence type="predicted"/>
<dbReference type="Pfam" id="PF08613">
    <property type="entry name" value="Cyclin"/>
    <property type="match status" value="1"/>
</dbReference>
<gene>
    <name evidence="1" type="ORF">NDES1114_LOCUS12816</name>
</gene>
<dbReference type="InterPro" id="IPR036915">
    <property type="entry name" value="Cyclin-like_sf"/>
</dbReference>
<dbReference type="Gene3D" id="1.10.472.10">
    <property type="entry name" value="Cyclin-like"/>
    <property type="match status" value="1"/>
</dbReference>
<dbReference type="GO" id="GO:0019901">
    <property type="term" value="F:protein kinase binding"/>
    <property type="evidence" value="ECO:0007669"/>
    <property type="project" value="InterPro"/>
</dbReference>
<evidence type="ECO:0008006" key="2">
    <source>
        <dbReference type="Google" id="ProtNLM"/>
    </source>
</evidence>